<evidence type="ECO:0000313" key="2">
    <source>
        <dbReference type="EMBL" id="MBB5686008.1"/>
    </source>
</evidence>
<protein>
    <submittedName>
        <fullName evidence="2">Protein TonB</fullName>
    </submittedName>
</protein>
<accession>A0A7W9AI47</accession>
<evidence type="ECO:0000313" key="3">
    <source>
        <dbReference type="Proteomes" id="UP000549617"/>
    </source>
</evidence>
<organism evidence="2 3">
    <name type="scientific">Sphingobium boeckii</name>
    <dbReference type="NCBI Taxonomy" id="1082345"/>
    <lineage>
        <taxon>Bacteria</taxon>
        <taxon>Pseudomonadati</taxon>
        <taxon>Pseudomonadota</taxon>
        <taxon>Alphaproteobacteria</taxon>
        <taxon>Sphingomonadales</taxon>
        <taxon>Sphingomonadaceae</taxon>
        <taxon>Sphingobium</taxon>
    </lineage>
</organism>
<proteinExistence type="predicted"/>
<dbReference type="AlphaFoldDB" id="A0A7W9AI47"/>
<keyword evidence="3" id="KW-1185">Reference proteome</keyword>
<name>A0A7W9AI47_9SPHN</name>
<gene>
    <name evidence="2" type="ORF">FHS49_002024</name>
</gene>
<dbReference type="EMBL" id="JACIJC010000003">
    <property type="protein sequence ID" value="MBB5686008.1"/>
    <property type="molecule type" value="Genomic_DNA"/>
</dbReference>
<comment type="caution">
    <text evidence="2">The sequence shown here is derived from an EMBL/GenBank/DDBJ whole genome shotgun (WGS) entry which is preliminary data.</text>
</comment>
<feature type="region of interest" description="Disordered" evidence="1">
    <location>
        <begin position="123"/>
        <end position="164"/>
    </location>
</feature>
<feature type="region of interest" description="Disordered" evidence="1">
    <location>
        <begin position="56"/>
        <end position="101"/>
    </location>
</feature>
<dbReference type="Proteomes" id="UP000549617">
    <property type="component" value="Unassembled WGS sequence"/>
</dbReference>
<evidence type="ECO:0000256" key="1">
    <source>
        <dbReference type="SAM" id="MobiDB-lite"/>
    </source>
</evidence>
<reference evidence="2 3" key="1">
    <citation type="submission" date="2020-08" db="EMBL/GenBank/DDBJ databases">
        <title>Genomic Encyclopedia of Type Strains, Phase IV (KMG-IV): sequencing the most valuable type-strain genomes for metagenomic binning, comparative biology and taxonomic classification.</title>
        <authorList>
            <person name="Goeker M."/>
        </authorList>
    </citation>
    <scope>NUCLEOTIDE SEQUENCE [LARGE SCALE GENOMIC DNA]</scope>
    <source>
        <strain evidence="2 3">DSM 25079</strain>
    </source>
</reference>
<dbReference type="RefSeq" id="WP_184017968.1">
    <property type="nucleotide sequence ID" value="NZ_JACIJC010000003.1"/>
</dbReference>
<sequence length="257" mass="27758">MQFASSRYSSQPQIGFTRRRAIALGLALAVHALLLFLLLRQVYQADMSQPMGARMSTFNVAPGPEATATEQAKKQERKSKPASPRQPKAAAVAPPEIDRPKVDAAPAPLAMILLSRRDFAASDIGKMPSRPGKQADGESGDSADAGASRPIGGGPAGQSLADADWQKRPTNAELSTYMPKGARVDGWGLIACQTIERYGVDNCHELGESPRGSGLARAVRLAAWQFKVRPPRINGRAQMGAWVRIRIDYTQSLIKER</sequence>